<dbReference type="GO" id="GO:0046872">
    <property type="term" value="F:metal ion binding"/>
    <property type="evidence" value="ECO:0007669"/>
    <property type="project" value="UniProtKB-KW"/>
</dbReference>
<dbReference type="InterPro" id="IPR044947">
    <property type="entry name" value="Phage_T4_Gp32_ssDNA-bd_sf"/>
</dbReference>
<evidence type="ECO:0000256" key="2">
    <source>
        <dbReference type="ARBA" id="ARBA00022491"/>
    </source>
</evidence>
<evidence type="ECO:0000256" key="5">
    <source>
        <dbReference type="ARBA" id="ARBA00022763"/>
    </source>
</evidence>
<dbReference type="OrthoDB" id="3870at10239"/>
<dbReference type="GO" id="GO:0006281">
    <property type="term" value="P:DNA repair"/>
    <property type="evidence" value="ECO:0007669"/>
    <property type="project" value="UniProtKB-KW"/>
</dbReference>
<sequence>MSFAKLKKSSQGAIDSISKKFEEDKNGGFAKDDRFWKLDVDKSGNGMATIRFLPAPGDEESPYVKRFEYFVRFGQRFYVENCRTTLGEKDPMNEHFFKVRGKDPSEAQKTAARQFSRSTNYIANIYVVDDPKHPENNGKVFLYKFGSRIFQKLEGAIRPEFDDEKPFNPFDLWSGANFKLKARTLDGQRSYDKSGFEACGPLSDDDDELEKIWKSEHSLAAEVAADKFKSYDELKKKLDDLLGEADNKSEEKQADRTRERLAARNDDEPDGARRKSESKPATRAVPEDDDDDAPQKPAKASKPAADDGDDDDFARFKSALFED</sequence>
<keyword evidence="4" id="KW-0479">Metal-binding</keyword>
<keyword evidence="8 14" id="KW-0238">DNA-binding</keyword>
<dbReference type="Proteomes" id="UP000224101">
    <property type="component" value="Segment"/>
</dbReference>
<dbReference type="GO" id="GO:0003697">
    <property type="term" value="F:single-stranded DNA binding"/>
    <property type="evidence" value="ECO:0007669"/>
    <property type="project" value="InterPro"/>
</dbReference>
<evidence type="ECO:0000256" key="7">
    <source>
        <dbReference type="ARBA" id="ARBA00023109"/>
    </source>
</evidence>
<evidence type="ECO:0000259" key="13">
    <source>
        <dbReference type="Pfam" id="PF08804"/>
    </source>
</evidence>
<evidence type="ECO:0000313" key="14">
    <source>
        <dbReference type="EMBL" id="ASD50424.1"/>
    </source>
</evidence>
<evidence type="ECO:0000256" key="9">
    <source>
        <dbReference type="ARBA" id="ARBA00023204"/>
    </source>
</evidence>
<evidence type="ECO:0000256" key="4">
    <source>
        <dbReference type="ARBA" id="ARBA00022723"/>
    </source>
</evidence>
<feature type="compositionally biased region" description="Basic and acidic residues" evidence="12">
    <location>
        <begin position="241"/>
        <end position="280"/>
    </location>
</feature>
<keyword evidence="5" id="KW-0227">DNA damage</keyword>
<dbReference type="Gene3D" id="3.90.198.10">
    <property type="entry name" value="Replication Fork Single-Stranded Dna Binding Protein"/>
    <property type="match status" value="1"/>
</dbReference>
<evidence type="ECO:0000256" key="3">
    <source>
        <dbReference type="ARBA" id="ARBA00022705"/>
    </source>
</evidence>
<dbReference type="Pfam" id="PF08804">
    <property type="entry name" value="gp32"/>
    <property type="match status" value="1"/>
</dbReference>
<keyword evidence="3" id="KW-0235">DNA replication</keyword>
<evidence type="ECO:0000256" key="1">
    <source>
        <dbReference type="ARBA" id="ARBA00018590"/>
    </source>
</evidence>
<keyword evidence="2" id="KW-0678">Repressor</keyword>
<organism evidence="14 15">
    <name type="scientific">Acidovorax phage ACP17</name>
    <dbReference type="NCBI Taxonomy" id="2010329"/>
    <lineage>
        <taxon>Viruses</taxon>
        <taxon>Duplodnaviria</taxon>
        <taxon>Heunggongvirae</taxon>
        <taxon>Uroviricota</taxon>
        <taxon>Caudoviricetes</taxon>
        <taxon>Busanvirus</taxon>
        <taxon>Busanvirus ACP17</taxon>
    </lineage>
</organism>
<accession>A0A218M304</accession>
<dbReference type="RefSeq" id="YP_009609743.1">
    <property type="nucleotide sequence ID" value="NC_041997.1"/>
</dbReference>
<dbReference type="KEGG" id="vg:40085828"/>
<feature type="domain" description="Bacteriophage T4 Gp32 single-stranded DNA-binding" evidence="13">
    <location>
        <begin position="44"/>
        <end position="241"/>
    </location>
</feature>
<dbReference type="GeneID" id="40085828"/>
<protein>
    <recommendedName>
        <fullName evidence="1">Single-stranded DNA-binding protein</fullName>
    </recommendedName>
    <alternativeName>
        <fullName evidence="10">Gp32</fullName>
    </alternativeName>
    <alternativeName>
        <fullName evidence="11">Helix-destabilizing protein</fullName>
    </alternativeName>
</protein>
<dbReference type="GO" id="GO:0006260">
    <property type="term" value="P:DNA replication"/>
    <property type="evidence" value="ECO:0007669"/>
    <property type="project" value="UniProtKB-KW"/>
</dbReference>
<evidence type="ECO:0000256" key="10">
    <source>
        <dbReference type="ARBA" id="ARBA00031936"/>
    </source>
</evidence>
<dbReference type="InterPro" id="IPR012339">
    <property type="entry name" value="Phage_T4_Gp32_ssDNA-bd"/>
</dbReference>
<name>A0A218M304_9CAUD</name>
<evidence type="ECO:0000256" key="8">
    <source>
        <dbReference type="ARBA" id="ARBA00023125"/>
    </source>
</evidence>
<evidence type="ECO:0000256" key="6">
    <source>
        <dbReference type="ARBA" id="ARBA00022833"/>
    </source>
</evidence>
<keyword evidence="7" id="KW-1194">Viral DNA replication</keyword>
<proteinExistence type="predicted"/>
<keyword evidence="15" id="KW-1185">Reference proteome</keyword>
<keyword evidence="9" id="KW-0234">DNA repair</keyword>
<keyword evidence="6" id="KW-0862">Zinc</keyword>
<reference evidence="14 15" key="1">
    <citation type="submission" date="2017-08" db="EMBL/GenBank/DDBJ databases">
        <title>Characterization and complete genome sequence of novel bacteriophage infecting the causal agent of bacterial fruit blotch, Acidovorax citrulli.</title>
        <authorList>
            <person name="Midani A.R."/>
            <person name="Park S.-H."/>
            <person name="Choi T.-J."/>
        </authorList>
    </citation>
    <scope>NUCLEOTIDE SEQUENCE [LARGE SCALE GENOMIC DNA]</scope>
</reference>
<dbReference type="InterPro" id="IPR012340">
    <property type="entry name" value="NA-bd_OB-fold"/>
</dbReference>
<feature type="region of interest" description="Disordered" evidence="12">
    <location>
        <begin position="241"/>
        <end position="323"/>
    </location>
</feature>
<dbReference type="GO" id="GO:0039693">
    <property type="term" value="P:viral DNA genome replication"/>
    <property type="evidence" value="ECO:0007669"/>
    <property type="project" value="UniProtKB-KW"/>
</dbReference>
<dbReference type="EMBL" id="KY979132">
    <property type="protein sequence ID" value="ASD50424.1"/>
    <property type="molecule type" value="Genomic_DNA"/>
</dbReference>
<evidence type="ECO:0000313" key="15">
    <source>
        <dbReference type="Proteomes" id="UP000224101"/>
    </source>
</evidence>
<evidence type="ECO:0000256" key="11">
    <source>
        <dbReference type="ARBA" id="ARBA00032941"/>
    </source>
</evidence>
<dbReference type="SUPFAM" id="SSF50249">
    <property type="entry name" value="Nucleic acid-binding proteins"/>
    <property type="match status" value="1"/>
</dbReference>
<evidence type="ECO:0000256" key="12">
    <source>
        <dbReference type="SAM" id="MobiDB-lite"/>
    </source>
</evidence>